<dbReference type="SUPFAM" id="SSF56784">
    <property type="entry name" value="HAD-like"/>
    <property type="match status" value="1"/>
</dbReference>
<dbReference type="NCBIfam" id="TIGR01509">
    <property type="entry name" value="HAD-SF-IA-v3"/>
    <property type="match status" value="1"/>
</dbReference>
<proteinExistence type="predicted"/>
<keyword evidence="1" id="KW-0378">Hydrolase</keyword>
<dbReference type="AlphaFoldDB" id="A0A7W7ABL7"/>
<dbReference type="InterPro" id="IPR036412">
    <property type="entry name" value="HAD-like_sf"/>
</dbReference>
<evidence type="ECO:0000313" key="1">
    <source>
        <dbReference type="EMBL" id="MBB4613349.1"/>
    </source>
</evidence>
<dbReference type="InterPro" id="IPR023214">
    <property type="entry name" value="HAD_sf"/>
</dbReference>
<dbReference type="EMBL" id="JACHOA010000002">
    <property type="protein sequence ID" value="MBB4613349.1"/>
    <property type="molecule type" value="Genomic_DNA"/>
</dbReference>
<gene>
    <name evidence="1" type="ORF">GGR37_001608</name>
</gene>
<evidence type="ECO:0000313" key="2">
    <source>
        <dbReference type="Proteomes" id="UP000538566"/>
    </source>
</evidence>
<accession>A0A7W7ABL7</accession>
<dbReference type="OrthoDB" id="9807742at2"/>
<dbReference type="SFLD" id="SFLDS00003">
    <property type="entry name" value="Haloacid_Dehalogenase"/>
    <property type="match status" value="1"/>
</dbReference>
<comment type="caution">
    <text evidence="1">The sequence shown here is derived from an EMBL/GenBank/DDBJ whole genome shotgun (WGS) entry which is preliminary data.</text>
</comment>
<protein>
    <submittedName>
        <fullName evidence="1">Putative hydrolase of the HAD superfamily</fullName>
    </submittedName>
</protein>
<keyword evidence="2" id="KW-1185">Reference proteome</keyword>
<name>A0A7W7ABL7_9SPHN</name>
<sequence length="204" mass="23185">MQRRAIMVDVDGVLIAHPHLKGWSVNLEIDLGISPAALHERFFRREWDDVVHGRAALRDRLAPALAEIAPAALPDDLIAYWFSNDAHVDHRLLAELQHLRREGLELHLATVQEHERAKYIWDNLGLRETFDSIHYSAALGYSKPDHAFYGAVESASRLSPDAIFFIDDKIENVAAAKECGWTAALWTGHETVRDLMRSFEWKGN</sequence>
<dbReference type="GO" id="GO:0016787">
    <property type="term" value="F:hydrolase activity"/>
    <property type="evidence" value="ECO:0007669"/>
    <property type="project" value="UniProtKB-KW"/>
</dbReference>
<dbReference type="InterPro" id="IPR006439">
    <property type="entry name" value="HAD-SF_hydro_IA"/>
</dbReference>
<reference evidence="1 2" key="1">
    <citation type="submission" date="2020-08" db="EMBL/GenBank/DDBJ databases">
        <title>Genomic Encyclopedia of Type Strains, Phase IV (KMG-IV): sequencing the most valuable type-strain genomes for metagenomic binning, comparative biology and taxonomic classification.</title>
        <authorList>
            <person name="Goeker M."/>
        </authorList>
    </citation>
    <scope>NUCLEOTIDE SEQUENCE [LARGE SCALE GENOMIC DNA]</scope>
    <source>
        <strain evidence="1 2">DSM 17507</strain>
    </source>
</reference>
<dbReference type="SFLD" id="SFLDG01129">
    <property type="entry name" value="C1.5:_HAD__Beta-PGM__Phosphata"/>
    <property type="match status" value="1"/>
</dbReference>
<dbReference type="Pfam" id="PF00702">
    <property type="entry name" value="Hydrolase"/>
    <property type="match status" value="1"/>
</dbReference>
<dbReference type="PANTHER" id="PTHR43611">
    <property type="entry name" value="ALPHA-D-GLUCOSE 1-PHOSPHATE PHOSPHATASE"/>
    <property type="match status" value="1"/>
</dbReference>
<dbReference type="PANTHER" id="PTHR43611:SF3">
    <property type="entry name" value="FLAVIN MONONUCLEOTIDE HYDROLASE 1, CHLOROPLATIC"/>
    <property type="match status" value="1"/>
</dbReference>
<dbReference type="RefSeq" id="WP_144905749.1">
    <property type="nucleotide sequence ID" value="NZ_JACHOA010000002.1"/>
</dbReference>
<organism evidence="1 2">
    <name type="scientific">Novosphingobium taihuense</name>
    <dbReference type="NCBI Taxonomy" id="260085"/>
    <lineage>
        <taxon>Bacteria</taxon>
        <taxon>Pseudomonadati</taxon>
        <taxon>Pseudomonadota</taxon>
        <taxon>Alphaproteobacteria</taxon>
        <taxon>Sphingomonadales</taxon>
        <taxon>Sphingomonadaceae</taxon>
        <taxon>Novosphingobium</taxon>
    </lineage>
</organism>
<dbReference type="Gene3D" id="3.40.50.1000">
    <property type="entry name" value="HAD superfamily/HAD-like"/>
    <property type="match status" value="1"/>
</dbReference>
<dbReference type="Proteomes" id="UP000538566">
    <property type="component" value="Unassembled WGS sequence"/>
</dbReference>